<protein>
    <submittedName>
        <fullName evidence="2">Uncharacterized protein</fullName>
    </submittedName>
</protein>
<sequence length="464" mass="50160">MAAKGSAARVVRNANQNVRPPVVQQQAVTHPAPAAPQGARQTKWYQKLPKIKTTPSGSGCWAALAVALGFMVLAAVVFFFAFFSNPGKSKVPAPVIVKTQPVEVEKEVVKVGEGEEDSQPELAVEVASLTGQAKYDAIMNKFERVDGGQNPRGSNLNDGYEITIGAGMTEMVFGHGVFSLADTEIEAKQFTDAENGVYVENITVIHNATDSEVVYVLTRETATGLSYHLLKEGESLTEEDEEYLARWPVGRAPHCGMTNPPGCSFVVLGHIQIIEEGRLKSSDLPTGKKFEKPIDAGTGAMASIQLLPKAETGWDKVSGKEAYATEYRKLAQPAEEWPVAGSLDPITIGVTKDAPHLVATWGVVSLEGVEVGSLPSEKGHYVAFLLVNDTENTVTFQVTKFAGSGFLHYEYGYGQKPNPDFWARYQINRLTWGAELVSKGTVLIIRLTATGIETETLEFTTGLP</sequence>
<evidence type="ECO:0000313" key="2">
    <source>
        <dbReference type="EMBL" id="OGC62362.1"/>
    </source>
</evidence>
<dbReference type="AlphaFoldDB" id="A0A1F4VYX5"/>
<evidence type="ECO:0000313" key="3">
    <source>
        <dbReference type="Proteomes" id="UP000176614"/>
    </source>
</evidence>
<proteinExistence type="predicted"/>
<feature type="transmembrane region" description="Helical" evidence="1">
    <location>
        <begin position="60"/>
        <end position="83"/>
    </location>
</feature>
<reference evidence="2 3" key="1">
    <citation type="journal article" date="2016" name="Nat. Commun.">
        <title>Thousands of microbial genomes shed light on interconnected biogeochemical processes in an aquifer system.</title>
        <authorList>
            <person name="Anantharaman K."/>
            <person name="Brown C.T."/>
            <person name="Hug L.A."/>
            <person name="Sharon I."/>
            <person name="Castelle C.J."/>
            <person name="Probst A.J."/>
            <person name="Thomas B.C."/>
            <person name="Singh A."/>
            <person name="Wilkins M.J."/>
            <person name="Karaoz U."/>
            <person name="Brodie E.L."/>
            <person name="Williams K.H."/>
            <person name="Hubbard S.S."/>
            <person name="Banfield J.F."/>
        </authorList>
    </citation>
    <scope>NUCLEOTIDE SEQUENCE [LARGE SCALE GENOMIC DNA]</scope>
</reference>
<gene>
    <name evidence="2" type="ORF">A2264_05340</name>
</gene>
<keyword evidence="1" id="KW-0812">Transmembrane</keyword>
<accession>A0A1F4VYX5</accession>
<name>A0A1F4VYX5_UNCKA</name>
<comment type="caution">
    <text evidence="2">The sequence shown here is derived from an EMBL/GenBank/DDBJ whole genome shotgun (WGS) entry which is preliminary data.</text>
</comment>
<evidence type="ECO:0000256" key="1">
    <source>
        <dbReference type="SAM" id="Phobius"/>
    </source>
</evidence>
<dbReference type="Proteomes" id="UP000176614">
    <property type="component" value="Unassembled WGS sequence"/>
</dbReference>
<dbReference type="EMBL" id="MEVT01000020">
    <property type="protein sequence ID" value="OGC62362.1"/>
    <property type="molecule type" value="Genomic_DNA"/>
</dbReference>
<organism evidence="2 3">
    <name type="scientific">candidate division WWE3 bacterium RIFOXYA2_FULL_46_9</name>
    <dbReference type="NCBI Taxonomy" id="1802636"/>
    <lineage>
        <taxon>Bacteria</taxon>
        <taxon>Katanobacteria</taxon>
    </lineage>
</organism>
<keyword evidence="1" id="KW-0472">Membrane</keyword>
<keyword evidence="1" id="KW-1133">Transmembrane helix</keyword>